<keyword evidence="3" id="KW-1185">Reference proteome</keyword>
<evidence type="ECO:0000313" key="3">
    <source>
        <dbReference type="Proteomes" id="UP000613580"/>
    </source>
</evidence>
<dbReference type="EMBL" id="JACAZE010000028">
    <property type="protein sequence ID" value="KAF7289673.1"/>
    <property type="molecule type" value="Genomic_DNA"/>
</dbReference>
<accession>A0A8H6RZR2</accession>
<feature type="region of interest" description="Disordered" evidence="1">
    <location>
        <begin position="147"/>
        <end position="169"/>
    </location>
</feature>
<evidence type="ECO:0000313" key="2">
    <source>
        <dbReference type="EMBL" id="KAF7289673.1"/>
    </source>
</evidence>
<protein>
    <submittedName>
        <fullName evidence="2">FAD-binding-3 domain-containing protein</fullName>
    </submittedName>
</protein>
<reference evidence="2" key="1">
    <citation type="submission" date="2020-05" db="EMBL/GenBank/DDBJ databases">
        <title>Mycena genomes resolve the evolution of fungal bioluminescence.</title>
        <authorList>
            <person name="Tsai I.J."/>
        </authorList>
    </citation>
    <scope>NUCLEOTIDE SEQUENCE</scope>
    <source>
        <strain evidence="2">110903Hualien_Pintung</strain>
    </source>
</reference>
<organism evidence="2 3">
    <name type="scientific">Mycena chlorophos</name>
    <name type="common">Agaric fungus</name>
    <name type="synonym">Agaricus chlorophos</name>
    <dbReference type="NCBI Taxonomy" id="658473"/>
    <lineage>
        <taxon>Eukaryota</taxon>
        <taxon>Fungi</taxon>
        <taxon>Dikarya</taxon>
        <taxon>Basidiomycota</taxon>
        <taxon>Agaricomycotina</taxon>
        <taxon>Agaricomycetes</taxon>
        <taxon>Agaricomycetidae</taxon>
        <taxon>Agaricales</taxon>
        <taxon>Marasmiineae</taxon>
        <taxon>Mycenaceae</taxon>
        <taxon>Mycena</taxon>
    </lineage>
</organism>
<name>A0A8H6RZR2_MYCCL</name>
<dbReference type="Proteomes" id="UP000613580">
    <property type="component" value="Unassembled WGS sequence"/>
</dbReference>
<proteinExistence type="predicted"/>
<evidence type="ECO:0000256" key="1">
    <source>
        <dbReference type="SAM" id="MobiDB-lite"/>
    </source>
</evidence>
<comment type="caution">
    <text evidence="2">The sequence shown here is derived from an EMBL/GenBank/DDBJ whole genome shotgun (WGS) entry which is preliminary data.</text>
</comment>
<gene>
    <name evidence="2" type="ORF">HMN09_01329900</name>
</gene>
<sequence>MLPTTTSAGAFPDTASLQGGFPSFAFTQNPYVAEPSSQNKLHGGSADPNSVELFLANIQMAQEDVLRVHELAKRALDDLQNAYSPGRTPTQADANMAALRQSLEHLAMLLRQSGVGGLPLLSSPNAPSEDSEALLNVTNRTLQEEYERQKRAQDGASIVANRLGHQTQR</sequence>
<dbReference type="OrthoDB" id="3203574at2759"/>
<dbReference type="AlphaFoldDB" id="A0A8H6RZR2"/>